<dbReference type="RefSeq" id="WP_184534714.1">
    <property type="nucleotide sequence ID" value="NZ_JACHJW010000001.1"/>
</dbReference>
<dbReference type="AlphaFoldDB" id="A0A7W7WPF9"/>
<sequence>MRIQPRQQLLEVWNAAVRSSWRDGEWVWGGRDGSNSISDAEQLLCLLLPATKVGTFKIDRPDETADDMIKALRPLGNATQIPRVLMQVLRDYYARYTDESGTPVFSGSTYFDIGGAAEVKPEQLQLDIVDSYAMSVTLSLSTIGFLRVFRQSVSRDEILREIESLESMASVRLSAAMVGMLRSFSVNVFDVDSMEGQALVRMVNQGGLPQRQIVAHLRRELRQTMASFREILIGSGQVADLESPNRLFECGWSWGVVKDAPTIDTEEPVGHQPKGVAQEAPYLYFTVIALDAIEDLLSERTRILGLLNDEQQRLSRALQLRWELTRTYWAAVATFGDGHRWPLEDIPWRTTDEESSDYYTLLVTSLAVKGLVRERGSDAELTRVGLVLEELANRSRITRRPLDQDSAVALHSPGVRLSLVGSEQLGGPQLRWVVSEFSALLLQRSSVIAGLLSEADQRARLLELADRTWDHLLDRRLDRGAARSLWDQPAKVFQQVQTTYDEPSWYHTERVVQGLVTTANMLSRPPLRSDRLAVIARDLLNEAEHLYDIELLSGAAEAGPKIQQTLHIVRVNLRRAREILQDRPATAAALATEVLRVLDEFAAARRDVAEAG</sequence>
<accession>A0A7W7WPF9</accession>
<dbReference type="InterPro" id="IPR049777">
    <property type="entry name" value="SCO2524-like"/>
</dbReference>
<proteinExistence type="predicted"/>
<comment type="caution">
    <text evidence="1">The sequence shown here is derived from an EMBL/GenBank/DDBJ whole genome shotgun (WGS) entry which is preliminary data.</text>
</comment>
<dbReference type="EMBL" id="JACHJW010000001">
    <property type="protein sequence ID" value="MBB4958654.1"/>
    <property type="molecule type" value="Genomic_DNA"/>
</dbReference>
<keyword evidence="2" id="KW-1185">Reference proteome</keyword>
<dbReference type="Proteomes" id="UP000578819">
    <property type="component" value="Unassembled WGS sequence"/>
</dbReference>
<dbReference type="NCBIfam" id="NF040567">
    <property type="entry name" value="SCO2524_fam"/>
    <property type="match status" value="1"/>
</dbReference>
<reference evidence="1 2" key="1">
    <citation type="submission" date="2020-08" db="EMBL/GenBank/DDBJ databases">
        <title>Sequencing the genomes of 1000 actinobacteria strains.</title>
        <authorList>
            <person name="Klenk H.-P."/>
        </authorList>
    </citation>
    <scope>NUCLEOTIDE SEQUENCE [LARGE SCALE GENOMIC DNA]</scope>
    <source>
        <strain evidence="1 2">DSM 45886</strain>
    </source>
</reference>
<evidence type="ECO:0000313" key="1">
    <source>
        <dbReference type="EMBL" id="MBB4958654.1"/>
    </source>
</evidence>
<gene>
    <name evidence="1" type="ORF">FHR38_002387</name>
</gene>
<organism evidence="1 2">
    <name type="scientific">Micromonospora polyrhachis</name>
    <dbReference type="NCBI Taxonomy" id="1282883"/>
    <lineage>
        <taxon>Bacteria</taxon>
        <taxon>Bacillati</taxon>
        <taxon>Actinomycetota</taxon>
        <taxon>Actinomycetes</taxon>
        <taxon>Micromonosporales</taxon>
        <taxon>Micromonosporaceae</taxon>
        <taxon>Micromonospora</taxon>
    </lineage>
</organism>
<name>A0A7W7WPF9_9ACTN</name>
<protein>
    <submittedName>
        <fullName evidence="1">Uncharacterized protein</fullName>
    </submittedName>
</protein>
<evidence type="ECO:0000313" key="2">
    <source>
        <dbReference type="Proteomes" id="UP000578819"/>
    </source>
</evidence>